<reference evidence="2" key="1">
    <citation type="submission" date="2021-02" db="EMBL/GenBank/DDBJ databases">
        <authorList>
            <person name="Dougan E. K."/>
            <person name="Rhodes N."/>
            <person name="Thang M."/>
            <person name="Chan C."/>
        </authorList>
    </citation>
    <scope>NUCLEOTIDE SEQUENCE</scope>
</reference>
<feature type="compositionally biased region" description="Basic and acidic residues" evidence="1">
    <location>
        <begin position="290"/>
        <end position="311"/>
    </location>
</feature>
<gene>
    <name evidence="2" type="ORF">SNEC2469_LOCUS15856</name>
</gene>
<evidence type="ECO:0000256" key="1">
    <source>
        <dbReference type="SAM" id="MobiDB-lite"/>
    </source>
</evidence>
<evidence type="ECO:0000313" key="3">
    <source>
        <dbReference type="Proteomes" id="UP000601435"/>
    </source>
</evidence>
<dbReference type="EMBL" id="CAJNJA010025857">
    <property type="protein sequence ID" value="CAE7550472.1"/>
    <property type="molecule type" value="Genomic_DNA"/>
</dbReference>
<evidence type="ECO:0000313" key="2">
    <source>
        <dbReference type="EMBL" id="CAE7550472.1"/>
    </source>
</evidence>
<proteinExistence type="predicted"/>
<accession>A0A812U1A1</accession>
<sequence>MEEATLDVLITSNYKTFGHLAFAVSSLPNTADEEQVQQWVNTVFTRPPTPQQMACIRRALFEAQALSISDMKSRVEPQSDVLVRKMPVAERIARQTALERQLTGVIFAPETTPGHSVVDRLVDMLETGVMAYLEPHKYVSRAQEVQNVKTEKSLSITTDGNLKVNAKVETLTCEASSALTLRQAWSRRSIAFELAGLATFTILEGWVQKMFIMMQRPPPDGYVSVSLQQLLAADRHLFTVAADRLLGNLQGTPGREKPLDTEVKRLADSTEVLQFLTCLPKATNPPPLKRPWENDKGGQWKADGKGGEGKGRKGKHREGKSTGSAMQLPPGAKGYRLVLVAYSIRPLPASAKAIGVPAGAQITIENPTNSWYWSILALQIRRCKDKLQALAAQGRQHRRHPVGFYRSPEQWLDEAVGLAHPMDVAAALPKITLDAILKSFSSDQKSLALKRKIALMKAEILAKKLEKDEEALHRSMPDWMQGVVHDKRILLWETLLRQSDYDDMEVVDFLKQGVPLVGTSDCPPCFETKVRPAVLTEAELRAAAPDLRRGMMSRPLHQEPEHTAHLLEATREELASGFIQGPFTEEQVTAHFGHRHWLAIRRFIIKQGQKLRPIEDCCEAHLNLNEAYAATIKLRLQDADFFVAMALEVARLSGNNPKAARPWVAKCLDLAKAYKQLPVAGCHRDLAVIMVEEEDGSHSFYLSNSLMFGSTSAVFAFNRVSRSIWWLLTKVLHIPCSHFYDDFPMLVPEDMGSEADASASRFLSLLGWRHAKTGEGGKGHPFASRFDVLGLSADVAALHRGTLVLSNKEGRAEKIQDLLCMVSDEGRITRTITFAARKPLVHVFTDGCWQDGVAGLGAVVFDCATSQGRVFQGRLPDNLVRAWLSEVGEQIIGQIELYAVLVMRCFLKDDLAGRRTVFWCDNEAARFGLIRNESHSRSMDIMLRAFAKVEDESLSFTWISRVPSASNPSDAPSRGDGQSVLKLSRATCVEPFPDFQDNQALAI</sequence>
<evidence type="ECO:0008006" key="4">
    <source>
        <dbReference type="Google" id="ProtNLM"/>
    </source>
</evidence>
<keyword evidence="3" id="KW-1185">Reference proteome</keyword>
<feature type="region of interest" description="Disordered" evidence="1">
    <location>
        <begin position="283"/>
        <end position="328"/>
    </location>
</feature>
<name>A0A812U1A1_9DINO</name>
<dbReference type="OrthoDB" id="444683at2759"/>
<organism evidence="2 3">
    <name type="scientific">Symbiodinium necroappetens</name>
    <dbReference type="NCBI Taxonomy" id="1628268"/>
    <lineage>
        <taxon>Eukaryota</taxon>
        <taxon>Sar</taxon>
        <taxon>Alveolata</taxon>
        <taxon>Dinophyceae</taxon>
        <taxon>Suessiales</taxon>
        <taxon>Symbiodiniaceae</taxon>
        <taxon>Symbiodinium</taxon>
    </lineage>
</organism>
<dbReference type="Proteomes" id="UP000601435">
    <property type="component" value="Unassembled WGS sequence"/>
</dbReference>
<comment type="caution">
    <text evidence="2">The sequence shown here is derived from an EMBL/GenBank/DDBJ whole genome shotgun (WGS) entry which is preliminary data.</text>
</comment>
<protein>
    <recommendedName>
        <fullName evidence="4">Reverse transcriptase domain-containing protein</fullName>
    </recommendedName>
</protein>
<dbReference type="AlphaFoldDB" id="A0A812U1A1"/>